<name>A0A4V6D2Z3_SETVI</name>
<keyword evidence="3" id="KW-1185">Reference proteome</keyword>
<dbReference type="EMBL" id="CM016559">
    <property type="protein sequence ID" value="TKW00476.1"/>
    <property type="molecule type" value="Genomic_DNA"/>
</dbReference>
<reference evidence="2" key="1">
    <citation type="submission" date="2019-03" db="EMBL/GenBank/DDBJ databases">
        <title>WGS assembly of Setaria viridis.</title>
        <authorList>
            <person name="Huang P."/>
            <person name="Jenkins J."/>
            <person name="Grimwood J."/>
            <person name="Barry K."/>
            <person name="Healey A."/>
            <person name="Mamidi S."/>
            <person name="Sreedasyam A."/>
            <person name="Shu S."/>
            <person name="Feldman M."/>
            <person name="Wu J."/>
            <person name="Yu Y."/>
            <person name="Chen C."/>
            <person name="Johnson J."/>
            <person name="Rokhsar D."/>
            <person name="Baxter I."/>
            <person name="Schmutz J."/>
            <person name="Brutnell T."/>
            <person name="Kellogg E."/>
        </authorList>
    </citation>
    <scope>NUCLEOTIDE SEQUENCE [LARGE SCALE GENOMIC DNA]</scope>
</reference>
<feature type="signal peptide" evidence="1">
    <location>
        <begin position="1"/>
        <end position="15"/>
    </location>
</feature>
<sequence length="65" mass="7072">MLLALGVTYLTLCSLEQWISTSSQLALIEGLRYHWHPSSALSLNSAPLHGLLGGQVQDGVSKPRR</sequence>
<feature type="chain" id="PRO_5020494971" evidence="1">
    <location>
        <begin position="16"/>
        <end position="65"/>
    </location>
</feature>
<evidence type="ECO:0000256" key="1">
    <source>
        <dbReference type="SAM" id="SignalP"/>
    </source>
</evidence>
<organism evidence="2 3">
    <name type="scientific">Setaria viridis</name>
    <name type="common">Green bristlegrass</name>
    <name type="synonym">Setaria italica subsp. viridis</name>
    <dbReference type="NCBI Taxonomy" id="4556"/>
    <lineage>
        <taxon>Eukaryota</taxon>
        <taxon>Viridiplantae</taxon>
        <taxon>Streptophyta</taxon>
        <taxon>Embryophyta</taxon>
        <taxon>Tracheophyta</taxon>
        <taxon>Spermatophyta</taxon>
        <taxon>Magnoliopsida</taxon>
        <taxon>Liliopsida</taxon>
        <taxon>Poales</taxon>
        <taxon>Poaceae</taxon>
        <taxon>PACMAD clade</taxon>
        <taxon>Panicoideae</taxon>
        <taxon>Panicodae</taxon>
        <taxon>Paniceae</taxon>
        <taxon>Cenchrinae</taxon>
        <taxon>Setaria</taxon>
    </lineage>
</organism>
<dbReference type="Gramene" id="TKW00476">
    <property type="protein sequence ID" value="TKW00476"/>
    <property type="gene ID" value="SEVIR_8G111733v2"/>
</dbReference>
<protein>
    <submittedName>
        <fullName evidence="2">Uncharacterized protein</fullName>
    </submittedName>
</protein>
<gene>
    <name evidence="2" type="ORF">SEVIR_8G111733v2</name>
</gene>
<evidence type="ECO:0000313" key="3">
    <source>
        <dbReference type="Proteomes" id="UP000298652"/>
    </source>
</evidence>
<proteinExistence type="predicted"/>
<keyword evidence="1" id="KW-0732">Signal</keyword>
<dbReference type="AlphaFoldDB" id="A0A4V6D2Z3"/>
<evidence type="ECO:0000313" key="2">
    <source>
        <dbReference type="EMBL" id="TKW00476.1"/>
    </source>
</evidence>
<accession>A0A4V6D2Z3</accession>
<dbReference type="Proteomes" id="UP000298652">
    <property type="component" value="Chromosome 8"/>
</dbReference>